<feature type="domain" description="HTH lacI-type" evidence="4">
    <location>
        <begin position="13"/>
        <end position="67"/>
    </location>
</feature>
<sequence length="340" mass="36841">MAENTTRPGWQRPSIYDVAKRAGVSHMTVSRVLNGHPNIRASTRERVLQAIEEMNYTRSSIARALATRRAMRIGVLVDSPVQYGPNSTLRALESAARNVGYAISAFSISDEEDSQIDVGVVELVTHGVDALCVIAPRASSLDLLRKQTTGLPTIVVKAEQDAAWHTVAVDQRAGATLAVNHLIERGHRSILHLAGPLDWYDARERDGGWRDALALAGLPIGPVIAGDWTSDCGYEFGRGFTPGDVTAIFAANDQMALGLVHGLSERGLRVPQDVSVVGFDDLPDARHFLPPLTTVRQDFASLGELALDQIIAAIEGEEGIQHHMIEPQLVVRSSTARARI</sequence>
<dbReference type="CDD" id="cd01392">
    <property type="entry name" value="HTH_LacI"/>
    <property type="match status" value="1"/>
</dbReference>
<evidence type="ECO:0000256" key="2">
    <source>
        <dbReference type="ARBA" id="ARBA00023125"/>
    </source>
</evidence>
<dbReference type="PROSITE" id="PS50932">
    <property type="entry name" value="HTH_LACI_2"/>
    <property type="match status" value="1"/>
</dbReference>
<organism evidence="5 6">
    <name type="scientific">Microbacterium helvum</name>
    <dbReference type="NCBI Taxonomy" id="2773713"/>
    <lineage>
        <taxon>Bacteria</taxon>
        <taxon>Bacillati</taxon>
        <taxon>Actinomycetota</taxon>
        <taxon>Actinomycetes</taxon>
        <taxon>Micrococcales</taxon>
        <taxon>Microbacteriaceae</taxon>
        <taxon>Microbacterium</taxon>
    </lineage>
</organism>
<accession>A0ABR8NIE6</accession>
<dbReference type="Pfam" id="PF13377">
    <property type="entry name" value="Peripla_BP_3"/>
    <property type="match status" value="1"/>
</dbReference>
<dbReference type="InterPro" id="IPR028082">
    <property type="entry name" value="Peripla_BP_I"/>
</dbReference>
<dbReference type="SUPFAM" id="SSF47413">
    <property type="entry name" value="lambda repressor-like DNA-binding domains"/>
    <property type="match status" value="1"/>
</dbReference>
<evidence type="ECO:0000256" key="3">
    <source>
        <dbReference type="ARBA" id="ARBA00023163"/>
    </source>
</evidence>
<dbReference type="InterPro" id="IPR010982">
    <property type="entry name" value="Lambda_DNA-bd_dom_sf"/>
</dbReference>
<protein>
    <submittedName>
        <fullName evidence="5">LacI family DNA-binding transcriptional regulator</fullName>
    </submittedName>
</protein>
<dbReference type="SMART" id="SM00354">
    <property type="entry name" value="HTH_LACI"/>
    <property type="match status" value="1"/>
</dbReference>
<name>A0ABR8NIE6_9MICO</name>
<evidence type="ECO:0000313" key="5">
    <source>
        <dbReference type="EMBL" id="MBD3940459.1"/>
    </source>
</evidence>
<keyword evidence="1" id="KW-0805">Transcription regulation</keyword>
<dbReference type="Gene3D" id="3.40.50.2300">
    <property type="match status" value="2"/>
</dbReference>
<evidence type="ECO:0000259" key="4">
    <source>
        <dbReference type="PROSITE" id="PS50932"/>
    </source>
</evidence>
<keyword evidence="2 5" id="KW-0238">DNA-binding</keyword>
<reference evidence="5 6" key="1">
    <citation type="submission" date="2020-09" db="EMBL/GenBank/DDBJ databases">
        <title>Isolation and identification of active actinomycetes.</title>
        <authorList>
            <person name="Li X."/>
        </authorList>
    </citation>
    <scope>NUCLEOTIDE SEQUENCE [LARGE SCALE GENOMIC DNA]</scope>
    <source>
        <strain evidence="5 6">NEAU-LLC</strain>
    </source>
</reference>
<dbReference type="PROSITE" id="PS00356">
    <property type="entry name" value="HTH_LACI_1"/>
    <property type="match status" value="1"/>
</dbReference>
<dbReference type="Gene3D" id="1.10.260.40">
    <property type="entry name" value="lambda repressor-like DNA-binding domains"/>
    <property type="match status" value="1"/>
</dbReference>
<dbReference type="Pfam" id="PF00356">
    <property type="entry name" value="LacI"/>
    <property type="match status" value="1"/>
</dbReference>
<dbReference type="GO" id="GO:0003677">
    <property type="term" value="F:DNA binding"/>
    <property type="evidence" value="ECO:0007669"/>
    <property type="project" value="UniProtKB-KW"/>
</dbReference>
<evidence type="ECO:0000256" key="1">
    <source>
        <dbReference type="ARBA" id="ARBA00023015"/>
    </source>
</evidence>
<dbReference type="EMBL" id="JACXZS010000001">
    <property type="protein sequence ID" value="MBD3940459.1"/>
    <property type="molecule type" value="Genomic_DNA"/>
</dbReference>
<dbReference type="RefSeq" id="WP_191170082.1">
    <property type="nucleotide sequence ID" value="NZ_JACXZS010000001.1"/>
</dbReference>
<gene>
    <name evidence="5" type="ORF">IF188_01935</name>
</gene>
<dbReference type="InterPro" id="IPR000843">
    <property type="entry name" value="HTH_LacI"/>
</dbReference>
<keyword evidence="6" id="KW-1185">Reference proteome</keyword>
<comment type="caution">
    <text evidence="5">The sequence shown here is derived from an EMBL/GenBank/DDBJ whole genome shotgun (WGS) entry which is preliminary data.</text>
</comment>
<dbReference type="PRINTS" id="PR00036">
    <property type="entry name" value="HTHLACI"/>
</dbReference>
<dbReference type="InterPro" id="IPR046335">
    <property type="entry name" value="LacI/GalR-like_sensor"/>
</dbReference>
<dbReference type="PANTHER" id="PTHR30146:SF109">
    <property type="entry name" value="HTH-TYPE TRANSCRIPTIONAL REGULATOR GALS"/>
    <property type="match status" value="1"/>
</dbReference>
<evidence type="ECO:0000313" key="6">
    <source>
        <dbReference type="Proteomes" id="UP000598426"/>
    </source>
</evidence>
<dbReference type="CDD" id="cd01574">
    <property type="entry name" value="PBP1_LacI"/>
    <property type="match status" value="1"/>
</dbReference>
<proteinExistence type="predicted"/>
<dbReference type="PANTHER" id="PTHR30146">
    <property type="entry name" value="LACI-RELATED TRANSCRIPTIONAL REPRESSOR"/>
    <property type="match status" value="1"/>
</dbReference>
<dbReference type="SUPFAM" id="SSF53822">
    <property type="entry name" value="Periplasmic binding protein-like I"/>
    <property type="match status" value="1"/>
</dbReference>
<keyword evidence="3" id="KW-0804">Transcription</keyword>
<dbReference type="Proteomes" id="UP000598426">
    <property type="component" value="Unassembled WGS sequence"/>
</dbReference>